<protein>
    <submittedName>
        <fullName evidence="1">Uncharacterized protein</fullName>
    </submittedName>
</protein>
<sequence>MDKTILVADANLPKEMTHKSKTLVIAIINAAKQTLSQTLNQQAKLIEVKKTPLEVFDIKWGFASKITANGDATIEAGFGIAEEKAAKIGLNRQKASAILNSMMSKFIDQVKNDFDLNKGEMKTAENSASLINKNAKECYSIHLRMSTKGAILRKAYGFSFTFSIN</sequence>
<organism evidence="1 2">
    <name type="scientific">Sulfobacillus acidophilus</name>
    <dbReference type="NCBI Taxonomy" id="53633"/>
    <lineage>
        <taxon>Bacteria</taxon>
        <taxon>Bacillati</taxon>
        <taxon>Bacillota</taxon>
        <taxon>Clostridia</taxon>
        <taxon>Eubacteriales</taxon>
        <taxon>Clostridiales Family XVII. Incertae Sedis</taxon>
        <taxon>Sulfobacillus</taxon>
    </lineage>
</organism>
<evidence type="ECO:0000313" key="1">
    <source>
        <dbReference type="EMBL" id="MBN4077377.1"/>
    </source>
</evidence>
<gene>
    <name evidence="1" type="ORF">JYT19_00530</name>
</gene>
<evidence type="ECO:0000313" key="2">
    <source>
        <dbReference type="Proteomes" id="UP000765003"/>
    </source>
</evidence>
<keyword evidence="2" id="KW-1185">Reference proteome</keyword>
<proteinExistence type="predicted"/>
<dbReference type="EMBL" id="JAFITA010000005">
    <property type="protein sequence ID" value="MBN4077377.1"/>
    <property type="molecule type" value="Genomic_DNA"/>
</dbReference>
<dbReference type="Proteomes" id="UP000765003">
    <property type="component" value="Unassembled WGS sequence"/>
</dbReference>
<accession>A0ABS3AVI7</accession>
<name>A0ABS3AVI7_9FIRM</name>
<comment type="caution">
    <text evidence="1">The sequence shown here is derived from an EMBL/GenBank/DDBJ whole genome shotgun (WGS) entry which is preliminary data.</text>
</comment>
<reference evidence="1" key="1">
    <citation type="submission" date="2021-02" db="EMBL/GenBank/DDBJ databases">
        <title>Activity-based single-cell genomes from oceanic crustal fluid captures similar information to metagenomic and metatranscriptomic surveys with orders of magnitude less sampling.</title>
        <authorList>
            <person name="D'Angelo T.S."/>
            <person name="Orcutt B.N."/>
        </authorList>
    </citation>
    <scope>NUCLEOTIDE SEQUENCE [LARGE SCALE GENOMIC DNA]</scope>
    <source>
        <strain evidence="1">AH-315-E05</strain>
    </source>
</reference>